<dbReference type="AlphaFoldDB" id="A0A2W5U4G6"/>
<organism evidence="3 4">
    <name type="scientific">Archangium gephyra</name>
    <dbReference type="NCBI Taxonomy" id="48"/>
    <lineage>
        <taxon>Bacteria</taxon>
        <taxon>Pseudomonadati</taxon>
        <taxon>Myxococcota</taxon>
        <taxon>Myxococcia</taxon>
        <taxon>Myxococcales</taxon>
        <taxon>Cystobacterineae</taxon>
        <taxon>Archangiaceae</taxon>
        <taxon>Archangium</taxon>
    </lineage>
</organism>
<feature type="chain" id="PRO_5016149457" description="Outer membrane protein beta-barrel domain-containing protein" evidence="2">
    <location>
        <begin position="21"/>
        <end position="260"/>
    </location>
</feature>
<evidence type="ECO:0000313" key="4">
    <source>
        <dbReference type="Proteomes" id="UP000249061"/>
    </source>
</evidence>
<evidence type="ECO:0000256" key="2">
    <source>
        <dbReference type="SAM" id="SignalP"/>
    </source>
</evidence>
<evidence type="ECO:0008006" key="5">
    <source>
        <dbReference type="Google" id="ProtNLM"/>
    </source>
</evidence>
<proteinExistence type="predicted"/>
<feature type="compositionally biased region" description="Pro residues" evidence="1">
    <location>
        <begin position="36"/>
        <end position="46"/>
    </location>
</feature>
<evidence type="ECO:0000313" key="3">
    <source>
        <dbReference type="EMBL" id="PZR18535.1"/>
    </source>
</evidence>
<dbReference type="Proteomes" id="UP000249061">
    <property type="component" value="Unassembled WGS sequence"/>
</dbReference>
<name>A0A2W5U4G6_9BACT</name>
<reference evidence="3 4" key="1">
    <citation type="submission" date="2017-08" db="EMBL/GenBank/DDBJ databases">
        <title>Infants hospitalized years apart are colonized by the same room-sourced microbial strains.</title>
        <authorList>
            <person name="Brooks B."/>
            <person name="Olm M.R."/>
            <person name="Firek B.A."/>
            <person name="Baker R."/>
            <person name="Thomas B.C."/>
            <person name="Morowitz M.J."/>
            <person name="Banfield J.F."/>
        </authorList>
    </citation>
    <scope>NUCLEOTIDE SEQUENCE [LARGE SCALE GENOMIC DNA]</scope>
    <source>
        <strain evidence="3">S2_003_000_R2_14</strain>
    </source>
</reference>
<protein>
    <recommendedName>
        <fullName evidence="5">Outer membrane protein beta-barrel domain-containing protein</fullName>
    </recommendedName>
</protein>
<gene>
    <name evidence="3" type="ORF">DI536_01255</name>
</gene>
<dbReference type="EMBL" id="QFQP01000001">
    <property type="protein sequence ID" value="PZR18535.1"/>
    <property type="molecule type" value="Genomic_DNA"/>
</dbReference>
<accession>A0A2W5U4G6</accession>
<comment type="caution">
    <text evidence="3">The sequence shown here is derived from an EMBL/GenBank/DDBJ whole genome shotgun (WGS) entry which is preliminary data.</text>
</comment>
<evidence type="ECO:0000256" key="1">
    <source>
        <dbReference type="SAM" id="MobiDB-lite"/>
    </source>
</evidence>
<keyword evidence="2" id="KW-0732">Signal</keyword>
<sequence length="260" mass="27112">MLTMLLLLAVVQTPPPLVSADADPNLAEIGFAPFPSEGPPPTPPAEPRQTPRPVVVNAPPPADVTPVAPVENEVRAAPQEDKHAAPTWQVAALATAIVPLNISGAPFVFGMRGELDIFRVGAQFSFDRGGVTPFTMSQTNEWTGLLGYSLVNHKYARVRLQGGMSALSGDGITARFGPSAGLTARAGLPFIGAEVGAIFTPAGGMRQLDARAEVVLRGGVFELHGGYRVRFYDATDAGTLSTLFATTPVAGPSIALGLTF</sequence>
<feature type="region of interest" description="Disordered" evidence="1">
    <location>
        <begin position="29"/>
        <end position="54"/>
    </location>
</feature>
<feature type="signal peptide" evidence="2">
    <location>
        <begin position="1"/>
        <end position="20"/>
    </location>
</feature>